<dbReference type="Pfam" id="PF00447">
    <property type="entry name" value="HSF_DNA-bind"/>
    <property type="match status" value="1"/>
</dbReference>
<protein>
    <submittedName>
        <fullName evidence="9">Heat shock factor protein 5</fullName>
    </submittedName>
</protein>
<keyword evidence="8" id="KW-1185">Reference proteome</keyword>
<dbReference type="RefSeq" id="XP_029028465.1">
    <property type="nucleotide sequence ID" value="XM_029172632.3"/>
</dbReference>
<comment type="subcellular location">
    <subcellularLocation>
        <location evidence="1">Nucleus</location>
    </subcellularLocation>
</comment>
<feature type="domain" description="HSF-type DNA-binding" evidence="7">
    <location>
        <begin position="9"/>
        <end position="111"/>
    </location>
</feature>
<dbReference type="PANTHER" id="PTHR10015:SF465">
    <property type="entry name" value="HSF-TYPE DNA-BINDING DOMAIN-CONTAINING PROTEIN"/>
    <property type="match status" value="1"/>
</dbReference>
<evidence type="ECO:0000313" key="9">
    <source>
        <dbReference type="RefSeq" id="XP_029028465.1"/>
    </source>
</evidence>
<evidence type="ECO:0000259" key="7">
    <source>
        <dbReference type="SMART" id="SM00415"/>
    </source>
</evidence>
<keyword evidence="3" id="KW-0238">DNA-binding</keyword>
<gene>
    <name evidence="9" type="primary">hsf5</name>
</gene>
<dbReference type="InterPro" id="IPR036390">
    <property type="entry name" value="WH_DNA-bd_sf"/>
</dbReference>
<evidence type="ECO:0000313" key="8">
    <source>
        <dbReference type="Proteomes" id="UP000515150"/>
    </source>
</evidence>
<dbReference type="InterPro" id="IPR000232">
    <property type="entry name" value="HSF_DNA-bd"/>
</dbReference>
<dbReference type="KEGG" id="bspl:114868950"/>
<evidence type="ECO:0000256" key="3">
    <source>
        <dbReference type="ARBA" id="ARBA00023125"/>
    </source>
</evidence>
<dbReference type="PANTHER" id="PTHR10015">
    <property type="entry name" value="HEAT SHOCK TRANSCRIPTION FACTOR"/>
    <property type="match status" value="1"/>
</dbReference>
<comment type="similarity">
    <text evidence="2 5">Belongs to the HSF family.</text>
</comment>
<dbReference type="Gene3D" id="1.10.10.10">
    <property type="entry name" value="Winged helix-like DNA-binding domain superfamily/Winged helix DNA-binding domain"/>
    <property type="match status" value="1"/>
</dbReference>
<reference evidence="9" key="1">
    <citation type="submission" date="2025-08" db="UniProtKB">
        <authorList>
            <consortium name="RefSeq"/>
        </authorList>
    </citation>
    <scope>IDENTIFICATION</scope>
</reference>
<sequence>MDPLPLCINPNHFPAKLWRLINNPDIDSIFWDRFGELIVIDKHLFQEEILSPGAAGLDCFKTTNFSSFIRQLNLYGFKKIRNVEDHHYYQYFVNPNFKRDQPELVAKLWRLTVENKAKVQAGLSLERPGPSGAGGGAEGGPDARSSPVPVRFMQSDQGAELCPFLPALKVIPALINELSPEATSTEKKLLADKGNPYLLSFNPYNAQYPPNFYYPVSPCFHPNLVTGSEHQTWLFSPQTYYQKLPSESCNL</sequence>
<keyword evidence="4" id="KW-0539">Nucleus</keyword>
<evidence type="ECO:0000256" key="1">
    <source>
        <dbReference type="ARBA" id="ARBA00004123"/>
    </source>
</evidence>
<dbReference type="OrthoDB" id="6418155at2759"/>
<dbReference type="GO" id="GO:0003700">
    <property type="term" value="F:DNA-binding transcription factor activity"/>
    <property type="evidence" value="ECO:0007669"/>
    <property type="project" value="InterPro"/>
</dbReference>
<dbReference type="Proteomes" id="UP000515150">
    <property type="component" value="Chromosome 14"/>
</dbReference>
<name>A0A6P7PER8_BETSP</name>
<evidence type="ECO:0000256" key="6">
    <source>
        <dbReference type="SAM" id="MobiDB-lite"/>
    </source>
</evidence>
<accession>A0A6P7PER8</accession>
<evidence type="ECO:0000256" key="4">
    <source>
        <dbReference type="ARBA" id="ARBA00023242"/>
    </source>
</evidence>
<feature type="region of interest" description="Disordered" evidence="6">
    <location>
        <begin position="122"/>
        <end position="149"/>
    </location>
</feature>
<dbReference type="GeneID" id="114868950"/>
<dbReference type="InParanoid" id="A0A6P7PER8"/>
<dbReference type="GO" id="GO:0005634">
    <property type="term" value="C:nucleus"/>
    <property type="evidence" value="ECO:0007669"/>
    <property type="project" value="UniProtKB-SubCell"/>
</dbReference>
<keyword evidence="9" id="KW-0346">Stress response</keyword>
<dbReference type="AlphaFoldDB" id="A0A6P7PER8"/>
<proteinExistence type="inferred from homology"/>
<evidence type="ECO:0000256" key="5">
    <source>
        <dbReference type="RuleBase" id="RU004020"/>
    </source>
</evidence>
<dbReference type="GO" id="GO:0043565">
    <property type="term" value="F:sequence-specific DNA binding"/>
    <property type="evidence" value="ECO:0007669"/>
    <property type="project" value="InterPro"/>
</dbReference>
<organism evidence="8 9">
    <name type="scientific">Betta splendens</name>
    <name type="common">Siamese fighting fish</name>
    <dbReference type="NCBI Taxonomy" id="158456"/>
    <lineage>
        <taxon>Eukaryota</taxon>
        <taxon>Metazoa</taxon>
        <taxon>Chordata</taxon>
        <taxon>Craniata</taxon>
        <taxon>Vertebrata</taxon>
        <taxon>Euteleostomi</taxon>
        <taxon>Actinopterygii</taxon>
        <taxon>Neopterygii</taxon>
        <taxon>Teleostei</taxon>
        <taxon>Neoteleostei</taxon>
        <taxon>Acanthomorphata</taxon>
        <taxon>Anabantaria</taxon>
        <taxon>Anabantiformes</taxon>
        <taxon>Anabantoidei</taxon>
        <taxon>Osphronemidae</taxon>
        <taxon>Betta</taxon>
    </lineage>
</organism>
<dbReference type="CTD" id="124535"/>
<dbReference type="InterPro" id="IPR036388">
    <property type="entry name" value="WH-like_DNA-bd_sf"/>
</dbReference>
<dbReference type="FunCoup" id="A0A6P7PER8">
    <property type="interactions" value="43"/>
</dbReference>
<evidence type="ECO:0000256" key="2">
    <source>
        <dbReference type="ARBA" id="ARBA00006403"/>
    </source>
</evidence>
<dbReference type="SMART" id="SM00415">
    <property type="entry name" value="HSF"/>
    <property type="match status" value="1"/>
</dbReference>
<dbReference type="SUPFAM" id="SSF46785">
    <property type="entry name" value="Winged helix' DNA-binding domain"/>
    <property type="match status" value="1"/>
</dbReference>